<proteinExistence type="predicted"/>
<evidence type="ECO:0000313" key="3">
    <source>
        <dbReference type="Proteomes" id="UP001178461"/>
    </source>
</evidence>
<sequence>MTAGRSAERRNSLVHLQQPNRTPSSAPAATKHASPVSFSTATAVAVTRPSQSPYFPGTVLDLQELSRFLVLSQNVPHFLRMSIFTGEILEGVELCKPPPQAKEISNYTFRRHPKAALYR</sequence>
<organism evidence="2 3">
    <name type="scientific">Podarcis lilfordi</name>
    <name type="common">Lilford's wall lizard</name>
    <dbReference type="NCBI Taxonomy" id="74358"/>
    <lineage>
        <taxon>Eukaryota</taxon>
        <taxon>Metazoa</taxon>
        <taxon>Chordata</taxon>
        <taxon>Craniata</taxon>
        <taxon>Vertebrata</taxon>
        <taxon>Euteleostomi</taxon>
        <taxon>Lepidosauria</taxon>
        <taxon>Squamata</taxon>
        <taxon>Bifurcata</taxon>
        <taxon>Unidentata</taxon>
        <taxon>Episquamata</taxon>
        <taxon>Laterata</taxon>
        <taxon>Lacertibaenia</taxon>
        <taxon>Lacertidae</taxon>
        <taxon>Podarcis</taxon>
    </lineage>
</organism>
<feature type="compositionally biased region" description="Polar residues" evidence="1">
    <location>
        <begin position="14"/>
        <end position="27"/>
    </location>
</feature>
<feature type="region of interest" description="Disordered" evidence="1">
    <location>
        <begin position="1"/>
        <end position="33"/>
    </location>
</feature>
<keyword evidence="3" id="KW-1185">Reference proteome</keyword>
<evidence type="ECO:0000256" key="1">
    <source>
        <dbReference type="SAM" id="MobiDB-lite"/>
    </source>
</evidence>
<dbReference type="Proteomes" id="UP001178461">
    <property type="component" value="Chromosome 1"/>
</dbReference>
<name>A0AA35JRP5_9SAUR</name>
<reference evidence="2" key="1">
    <citation type="submission" date="2022-12" db="EMBL/GenBank/DDBJ databases">
        <authorList>
            <person name="Alioto T."/>
            <person name="Alioto T."/>
            <person name="Gomez Garrido J."/>
        </authorList>
    </citation>
    <scope>NUCLEOTIDE SEQUENCE</scope>
</reference>
<protein>
    <submittedName>
        <fullName evidence="2">Uncharacterized protein</fullName>
    </submittedName>
</protein>
<dbReference type="AlphaFoldDB" id="A0AA35JRP5"/>
<feature type="compositionally biased region" description="Basic and acidic residues" evidence="1">
    <location>
        <begin position="1"/>
        <end position="11"/>
    </location>
</feature>
<gene>
    <name evidence="2" type="ORF">PODLI_1B021199</name>
</gene>
<accession>A0AA35JRP5</accession>
<dbReference type="EMBL" id="OX395126">
    <property type="protein sequence ID" value="CAI5764855.1"/>
    <property type="molecule type" value="Genomic_DNA"/>
</dbReference>
<evidence type="ECO:0000313" key="2">
    <source>
        <dbReference type="EMBL" id="CAI5764855.1"/>
    </source>
</evidence>